<accession>A0ABD0ZJ54</accession>
<sequence length="137" mass="15621">MHRRKVIIVDETVQLLVNVMGTIGVSNGRPYQYQVKAWTNVNDKHETTIVPTEGDPEFNEELRLYQNKDAPSEFLYVDVFKTNLNGTDYVGRGTTLVPTVKNVEFYREVKLFSPEEAGLLQLSLYLMEIEVLGYGSS</sequence>
<dbReference type="AlphaFoldDB" id="A0ABD0ZJ54"/>
<dbReference type="PANTHER" id="PTHR38365">
    <property type="entry name" value="C2 DOMAIN-CONTAINING PROTEIN-RELATED"/>
    <property type="match status" value="1"/>
</dbReference>
<keyword evidence="2" id="KW-1185">Reference proteome</keyword>
<dbReference type="PANTHER" id="PTHR38365:SF1">
    <property type="entry name" value="C2 DOMAIN-CONTAINING PROTEIN"/>
    <property type="match status" value="1"/>
</dbReference>
<dbReference type="Proteomes" id="UP001558713">
    <property type="component" value="Unassembled WGS sequence"/>
</dbReference>
<organism evidence="1 2">
    <name type="scientific">Cardamine amara subsp. amara</name>
    <dbReference type="NCBI Taxonomy" id="228776"/>
    <lineage>
        <taxon>Eukaryota</taxon>
        <taxon>Viridiplantae</taxon>
        <taxon>Streptophyta</taxon>
        <taxon>Embryophyta</taxon>
        <taxon>Tracheophyta</taxon>
        <taxon>Spermatophyta</taxon>
        <taxon>Magnoliopsida</taxon>
        <taxon>eudicotyledons</taxon>
        <taxon>Gunneridae</taxon>
        <taxon>Pentapetalae</taxon>
        <taxon>rosids</taxon>
        <taxon>malvids</taxon>
        <taxon>Brassicales</taxon>
        <taxon>Brassicaceae</taxon>
        <taxon>Cardamineae</taxon>
        <taxon>Cardamine</taxon>
    </lineage>
</organism>
<name>A0ABD0ZJ54_CARAN</name>
<protein>
    <recommendedName>
        <fullName evidence="3">C2 domain-containing protein</fullName>
    </recommendedName>
</protein>
<gene>
    <name evidence="1" type="ORF">V5N11_006472</name>
</gene>
<dbReference type="InterPro" id="IPR035892">
    <property type="entry name" value="C2_domain_sf"/>
</dbReference>
<evidence type="ECO:0008006" key="3">
    <source>
        <dbReference type="Google" id="ProtNLM"/>
    </source>
</evidence>
<evidence type="ECO:0000313" key="1">
    <source>
        <dbReference type="EMBL" id="KAL1194046.1"/>
    </source>
</evidence>
<dbReference type="EMBL" id="JBANAX010000766">
    <property type="protein sequence ID" value="KAL1194046.1"/>
    <property type="molecule type" value="Genomic_DNA"/>
</dbReference>
<evidence type="ECO:0000313" key="2">
    <source>
        <dbReference type="Proteomes" id="UP001558713"/>
    </source>
</evidence>
<comment type="caution">
    <text evidence="1">The sequence shown here is derived from an EMBL/GenBank/DDBJ whole genome shotgun (WGS) entry which is preliminary data.</text>
</comment>
<proteinExistence type="predicted"/>
<reference evidence="1 2" key="1">
    <citation type="submission" date="2024-04" db="EMBL/GenBank/DDBJ databases">
        <title>Genome assembly C_amara_ONT_v2.</title>
        <authorList>
            <person name="Yant L."/>
            <person name="Moore C."/>
            <person name="Slenker M."/>
        </authorList>
    </citation>
    <scope>NUCLEOTIDE SEQUENCE [LARGE SCALE GENOMIC DNA]</scope>
    <source>
        <tissue evidence="1">Leaf</tissue>
    </source>
</reference>
<dbReference type="SUPFAM" id="SSF49562">
    <property type="entry name" value="C2 domain (Calcium/lipid-binding domain, CaLB)"/>
    <property type="match status" value="1"/>
</dbReference>